<evidence type="ECO:0000256" key="17">
    <source>
        <dbReference type="ARBA" id="ARBA00048623"/>
    </source>
</evidence>
<evidence type="ECO:0000256" key="13">
    <source>
        <dbReference type="ARBA" id="ARBA00023136"/>
    </source>
</evidence>
<feature type="transmembrane region" description="Helical" evidence="19">
    <location>
        <begin position="41"/>
        <end position="61"/>
    </location>
</feature>
<protein>
    <recommendedName>
        <fullName evidence="6 19">Adenosylcobinamide-GDP ribazoletransferase</fullName>
        <ecNumber evidence="5 19">2.7.8.26</ecNumber>
    </recommendedName>
    <alternativeName>
        <fullName evidence="16 19">Cobalamin synthase</fullName>
    </alternativeName>
    <alternativeName>
        <fullName evidence="15 19">Cobalamin-5'-phosphate synthase</fullName>
    </alternativeName>
</protein>
<evidence type="ECO:0000256" key="14">
    <source>
        <dbReference type="ARBA" id="ARBA00025228"/>
    </source>
</evidence>
<evidence type="ECO:0000256" key="12">
    <source>
        <dbReference type="ARBA" id="ARBA00022989"/>
    </source>
</evidence>
<keyword evidence="7 19" id="KW-1003">Cell membrane</keyword>
<evidence type="ECO:0000256" key="9">
    <source>
        <dbReference type="ARBA" id="ARBA00022679"/>
    </source>
</evidence>
<evidence type="ECO:0000256" key="8">
    <source>
        <dbReference type="ARBA" id="ARBA00022573"/>
    </source>
</evidence>
<evidence type="ECO:0000256" key="11">
    <source>
        <dbReference type="ARBA" id="ARBA00022842"/>
    </source>
</evidence>
<dbReference type="PANTHER" id="PTHR34148">
    <property type="entry name" value="ADENOSYLCOBINAMIDE-GDP RIBAZOLETRANSFERASE"/>
    <property type="match status" value="1"/>
</dbReference>
<dbReference type="GO" id="GO:0005886">
    <property type="term" value="C:plasma membrane"/>
    <property type="evidence" value="ECO:0007669"/>
    <property type="project" value="UniProtKB-SubCell"/>
</dbReference>
<dbReference type="NCBIfam" id="NF001277">
    <property type="entry name" value="PRK00235.1-3"/>
    <property type="match status" value="1"/>
</dbReference>
<comment type="pathway">
    <text evidence="3 19">Cofactor biosynthesis; adenosylcobalamin biosynthesis; adenosylcobalamin from cob(II)yrinate a,c-diamide: step 7/7.</text>
</comment>
<keyword evidence="13 19" id="KW-0472">Membrane</keyword>
<accession>A0A927BEV7</accession>
<evidence type="ECO:0000256" key="18">
    <source>
        <dbReference type="ARBA" id="ARBA00049504"/>
    </source>
</evidence>
<evidence type="ECO:0000256" key="4">
    <source>
        <dbReference type="ARBA" id="ARBA00010561"/>
    </source>
</evidence>
<dbReference type="InterPro" id="IPR003805">
    <property type="entry name" value="CobS"/>
</dbReference>
<dbReference type="GO" id="GO:0008818">
    <property type="term" value="F:cobalamin 5'-phosphate synthase activity"/>
    <property type="evidence" value="ECO:0007669"/>
    <property type="project" value="UniProtKB-UniRule"/>
</dbReference>
<evidence type="ECO:0000256" key="15">
    <source>
        <dbReference type="ARBA" id="ARBA00032605"/>
    </source>
</evidence>
<keyword evidence="8 19" id="KW-0169">Cobalamin biosynthesis</keyword>
<comment type="catalytic activity">
    <reaction evidence="17 19">
        <text>alpha-ribazole + adenosylcob(III)inamide-GDP = adenosylcob(III)alamin + GMP + H(+)</text>
        <dbReference type="Rhea" id="RHEA:16049"/>
        <dbReference type="ChEBI" id="CHEBI:10329"/>
        <dbReference type="ChEBI" id="CHEBI:15378"/>
        <dbReference type="ChEBI" id="CHEBI:18408"/>
        <dbReference type="ChEBI" id="CHEBI:58115"/>
        <dbReference type="ChEBI" id="CHEBI:60487"/>
        <dbReference type="EC" id="2.7.8.26"/>
    </reaction>
</comment>
<dbReference type="EMBL" id="JACXAD010000012">
    <property type="protein sequence ID" value="MBD2768688.1"/>
    <property type="molecule type" value="Genomic_DNA"/>
</dbReference>
<evidence type="ECO:0000256" key="1">
    <source>
        <dbReference type="ARBA" id="ARBA00001946"/>
    </source>
</evidence>
<comment type="caution">
    <text evidence="20">The sequence shown here is derived from an EMBL/GenBank/DDBJ whole genome shotgun (WGS) entry which is preliminary data.</text>
</comment>
<dbReference type="RefSeq" id="WP_191005494.1">
    <property type="nucleotide sequence ID" value="NZ_JACXAD010000012.1"/>
</dbReference>
<dbReference type="NCBIfam" id="TIGR00317">
    <property type="entry name" value="cobS"/>
    <property type="match status" value="1"/>
</dbReference>
<dbReference type="GO" id="GO:0009236">
    <property type="term" value="P:cobalamin biosynthetic process"/>
    <property type="evidence" value="ECO:0007669"/>
    <property type="project" value="UniProtKB-UniRule"/>
</dbReference>
<feature type="transmembrane region" description="Helical" evidence="19">
    <location>
        <begin position="115"/>
        <end position="138"/>
    </location>
</feature>
<proteinExistence type="inferred from homology"/>
<dbReference type="HAMAP" id="MF_00719">
    <property type="entry name" value="CobS"/>
    <property type="match status" value="1"/>
</dbReference>
<dbReference type="GO" id="GO:0051073">
    <property type="term" value="F:adenosylcobinamide-GDP ribazoletransferase activity"/>
    <property type="evidence" value="ECO:0007669"/>
    <property type="project" value="UniProtKB-UniRule"/>
</dbReference>
<evidence type="ECO:0000256" key="5">
    <source>
        <dbReference type="ARBA" id="ARBA00013200"/>
    </source>
</evidence>
<comment type="cofactor">
    <cofactor evidence="1 19">
        <name>Mg(2+)</name>
        <dbReference type="ChEBI" id="CHEBI:18420"/>
    </cofactor>
</comment>
<evidence type="ECO:0000313" key="21">
    <source>
        <dbReference type="Proteomes" id="UP000612233"/>
    </source>
</evidence>
<keyword evidence="11 19" id="KW-0460">Magnesium</keyword>
<dbReference type="PANTHER" id="PTHR34148:SF1">
    <property type="entry name" value="ADENOSYLCOBINAMIDE-GDP RIBAZOLETRANSFERASE"/>
    <property type="match status" value="1"/>
</dbReference>
<evidence type="ECO:0000256" key="19">
    <source>
        <dbReference type="HAMAP-Rule" id="MF_00719"/>
    </source>
</evidence>
<feature type="transmembrane region" description="Helical" evidence="19">
    <location>
        <begin position="217"/>
        <end position="235"/>
    </location>
</feature>
<feature type="transmembrane region" description="Helical" evidence="19">
    <location>
        <begin position="67"/>
        <end position="85"/>
    </location>
</feature>
<evidence type="ECO:0000313" key="20">
    <source>
        <dbReference type="EMBL" id="MBD2768688.1"/>
    </source>
</evidence>
<organism evidence="20 21">
    <name type="scientific">Hymenobacter montanus</name>
    <dbReference type="NCBI Taxonomy" id="2771359"/>
    <lineage>
        <taxon>Bacteria</taxon>
        <taxon>Pseudomonadati</taxon>
        <taxon>Bacteroidota</taxon>
        <taxon>Cytophagia</taxon>
        <taxon>Cytophagales</taxon>
        <taxon>Hymenobacteraceae</taxon>
        <taxon>Hymenobacter</taxon>
    </lineage>
</organism>
<evidence type="ECO:0000256" key="6">
    <source>
        <dbReference type="ARBA" id="ARBA00015850"/>
    </source>
</evidence>
<evidence type="ECO:0000256" key="7">
    <source>
        <dbReference type="ARBA" id="ARBA00022475"/>
    </source>
</evidence>
<evidence type="ECO:0000256" key="2">
    <source>
        <dbReference type="ARBA" id="ARBA00004651"/>
    </source>
</evidence>
<keyword evidence="12 19" id="KW-1133">Transmembrane helix</keyword>
<keyword evidence="21" id="KW-1185">Reference proteome</keyword>
<dbReference type="Pfam" id="PF02654">
    <property type="entry name" value="CobS"/>
    <property type="match status" value="1"/>
</dbReference>
<reference evidence="20" key="1">
    <citation type="submission" date="2020-09" db="EMBL/GenBank/DDBJ databases">
        <authorList>
            <person name="Kim M.K."/>
        </authorList>
    </citation>
    <scope>NUCLEOTIDE SEQUENCE</scope>
    <source>
        <strain evidence="20">BT664</strain>
    </source>
</reference>
<feature type="transmembrane region" description="Helical" evidence="19">
    <location>
        <begin position="194"/>
        <end position="211"/>
    </location>
</feature>
<name>A0A927BEV7_9BACT</name>
<dbReference type="EC" id="2.7.8.26" evidence="5 19"/>
<comment type="catalytic activity">
    <reaction evidence="18 19">
        <text>alpha-ribazole 5'-phosphate + adenosylcob(III)inamide-GDP = adenosylcob(III)alamin 5'-phosphate + GMP + H(+)</text>
        <dbReference type="Rhea" id="RHEA:23560"/>
        <dbReference type="ChEBI" id="CHEBI:15378"/>
        <dbReference type="ChEBI" id="CHEBI:57918"/>
        <dbReference type="ChEBI" id="CHEBI:58115"/>
        <dbReference type="ChEBI" id="CHEBI:60487"/>
        <dbReference type="ChEBI" id="CHEBI:60493"/>
        <dbReference type="EC" id="2.7.8.26"/>
    </reaction>
</comment>
<evidence type="ECO:0000256" key="3">
    <source>
        <dbReference type="ARBA" id="ARBA00004663"/>
    </source>
</evidence>
<keyword evidence="9 19" id="KW-0808">Transferase</keyword>
<gene>
    <name evidence="19" type="primary">cobS</name>
    <name evidence="20" type="ORF">IC235_12405</name>
</gene>
<comment type="similarity">
    <text evidence="4 19">Belongs to the CobS family.</text>
</comment>
<comment type="function">
    <text evidence="14 19">Joins adenosylcobinamide-GDP and alpha-ribazole to generate adenosylcobalamin (Ado-cobalamin). Also synthesizes adenosylcobalamin 5'-phosphate from adenosylcobinamide-GDP and alpha-ribazole 5'-phosphate.</text>
</comment>
<evidence type="ECO:0000256" key="10">
    <source>
        <dbReference type="ARBA" id="ARBA00022692"/>
    </source>
</evidence>
<dbReference type="AlphaFoldDB" id="A0A927BEV7"/>
<keyword evidence="10 19" id="KW-0812">Transmembrane</keyword>
<dbReference type="Proteomes" id="UP000612233">
    <property type="component" value="Unassembled WGS sequence"/>
</dbReference>
<comment type="subcellular location">
    <subcellularLocation>
        <location evidence="2 19">Cell membrane</location>
        <topology evidence="2 19">Multi-pass membrane protein</topology>
    </subcellularLocation>
</comment>
<evidence type="ECO:0000256" key="16">
    <source>
        <dbReference type="ARBA" id="ARBA00032853"/>
    </source>
</evidence>
<sequence length="267" mass="28602">MPDSWPRYHLRLLLTAVMFYTRLPCPRWVGHEAEQLNRATVYFPLIGWLVGGVTAGVYWGAALLWPPLVAVLLSTGAGVLLTGAFHEDGLADVCDGFGGGWTRARILEIMKDSRVGTYGLVGLGLVLATKVAALGGAATRPTGVNLTVPVLLAVAHPLSRLTALSFVRTLPYARADLADGKAKPVAQSMPNGRLAGAALLGLAPLTALVLWQRQPALLWVLLPLLILQLVLGRWFNKWLGGYTGDCLGTTQQLAEALIYLSLTVHLP</sequence>